<feature type="domain" description="Phorbol-ester/DAG-type" evidence="18">
    <location>
        <begin position="149"/>
        <end position="199"/>
    </location>
</feature>
<keyword evidence="4" id="KW-0597">Phosphoprotein</keyword>
<dbReference type="SUPFAM" id="SSF57889">
    <property type="entry name" value="Cysteine-rich domain"/>
    <property type="match status" value="2"/>
</dbReference>
<reference evidence="20" key="1">
    <citation type="journal article" date="2014" name="Nat. Genet.">
        <title>Genome and transcriptome of the porcine whipworm Trichuris suis.</title>
        <authorList>
            <person name="Jex A.R."/>
            <person name="Nejsum P."/>
            <person name="Schwarz E.M."/>
            <person name="Hu L."/>
            <person name="Young N.D."/>
            <person name="Hall R.S."/>
            <person name="Korhonen P.K."/>
            <person name="Liao S."/>
            <person name="Thamsborg S."/>
            <person name="Xia J."/>
            <person name="Xu P."/>
            <person name="Wang S."/>
            <person name="Scheerlinck J.P."/>
            <person name="Hofmann A."/>
            <person name="Sternberg P.W."/>
            <person name="Wang J."/>
            <person name="Gasser R.B."/>
        </authorList>
    </citation>
    <scope>NUCLEOTIDE SEQUENCE [LARGE SCALE GENOMIC DNA]</scope>
    <source>
        <strain evidence="20">DCEP-RM93F</strain>
    </source>
</reference>
<dbReference type="GO" id="GO:0007611">
    <property type="term" value="P:learning or memory"/>
    <property type="evidence" value="ECO:0007669"/>
    <property type="project" value="UniProtKB-ARBA"/>
</dbReference>
<dbReference type="InterPro" id="IPR017441">
    <property type="entry name" value="Protein_kinase_ATP_BS"/>
</dbReference>
<keyword evidence="10" id="KW-0418">Kinase</keyword>
<dbReference type="SUPFAM" id="SSF56112">
    <property type="entry name" value="Protein kinase-like (PK-like)"/>
    <property type="match status" value="1"/>
</dbReference>
<comment type="similarity">
    <text evidence="1">Belongs to the protein kinase superfamily. AGC Ser/Thr protein kinase family. PKC subfamily.</text>
</comment>
<dbReference type="InterPro" id="IPR011009">
    <property type="entry name" value="Kinase-like_dom_sf"/>
</dbReference>
<dbReference type="CDD" id="cd20835">
    <property type="entry name" value="C1_nPKC_epsilon-like_rpt1"/>
    <property type="match status" value="1"/>
</dbReference>
<evidence type="ECO:0000256" key="8">
    <source>
        <dbReference type="ARBA" id="ARBA00022741"/>
    </source>
</evidence>
<dbReference type="Pfam" id="PF00433">
    <property type="entry name" value="Pkinase_C"/>
    <property type="match status" value="1"/>
</dbReference>
<feature type="binding site" evidence="15">
    <location>
        <position position="317"/>
    </location>
    <ligand>
        <name>ATP</name>
        <dbReference type="ChEBI" id="CHEBI:30616"/>
    </ligand>
</feature>
<dbReference type="Gene3D" id="1.10.510.10">
    <property type="entry name" value="Transferase(Phosphotransferase) domain 1"/>
    <property type="match status" value="1"/>
</dbReference>
<sequence>MESKRARRGLSAFSRTAHFIHNIYSDAEPSGRVFQEKTGAFIGRQRRGAMRLRVHQVNAHKFMATFFPQPTFCAHCREFIWGLGKQGYQCRLCTVVVHKRCHLNVVWKCPGFKDKSAAKVVERLLVQISLPQPFFVQQQPDTRFDINLPHRFVPHNYKRLTFCDHCGSLLYGIIKQGLQCQTCKLNVHKRCEKNVANTCGVNSKRMAEVLSQLGISGYSSVDSKHPIRSTCGSLNERASTDPLPMHAFRLGETDTKSSDGFRSNGALSPASWKGRRESSAVKFTVKDFNFIKVLGKGSFGKVLLAERTGTDEIYAIKALKKDVILQDDDVDCTMVEKRVLTLAAKHPFLTALHSCFQTEEYLFFVMEFVSGGDLMFQIQRARKFDEPRARFYSAEVTSALQFLHRHGILYRDLKLDNILLDADGHVKLADFGMCKENVKNGVLTSTFCGTPDYIAPEILRELDYGPCVDWWALGVLMYEMMVGQPPFEADNEEDLFEAILHDEVLYPVWLSKEAVSILKGFMTKNHLKRLGCVATVGGEDAVRAHPFFKEIDWESLEAKKVKAPFKPKLKSRKDVANFDSDFTKEDPFLSPVDPLVVRLINQDEFQNFTFTNPDYQTGERVTAGFWRPDCYKKSRQRTEADEVDAANHTTSRPSIGVPRTRPLSDFAPFSRTVRPEGLERSRSNSEIYAYVGKQQYFGHYWSNVCSNPMQYDVPAYSQILENDGQTSDEVYSQMHGHEFYDNIRDLSPDNERWNKAVVNSYDYPKFSPLPLKSRPAGTDALTSKQQCANGSCFEPHLYSAIRSAIDLDTKDNSSFPLHRSRLSRSHIGICAEPLYSVIQKQTPFMGRTVYVSGRMFPYSDPYIGRIGDLGAGGGSNSPVGLPSSPEQVVPRTRQSEMPDEMPSCNYRYLSMREPLDVLRRRLEQQNGRNFFNSASDSSLHYYTSINESSDPGYEAVSL</sequence>
<dbReference type="InterPro" id="IPR020454">
    <property type="entry name" value="DAG/PE-bd"/>
</dbReference>
<evidence type="ECO:0000256" key="4">
    <source>
        <dbReference type="ARBA" id="ARBA00022553"/>
    </source>
</evidence>
<dbReference type="FunFam" id="3.30.60.20:FF:000063">
    <property type="entry name" value="Protein kinase C"/>
    <property type="match status" value="1"/>
</dbReference>
<dbReference type="GO" id="GO:0106310">
    <property type="term" value="F:protein serine kinase activity"/>
    <property type="evidence" value="ECO:0007669"/>
    <property type="project" value="RHEA"/>
</dbReference>
<evidence type="ECO:0000256" key="5">
    <source>
        <dbReference type="ARBA" id="ARBA00022679"/>
    </source>
</evidence>
<evidence type="ECO:0000256" key="12">
    <source>
        <dbReference type="ARBA" id="ARBA00022840"/>
    </source>
</evidence>
<evidence type="ECO:0000313" key="20">
    <source>
        <dbReference type="EMBL" id="KFD70653.1"/>
    </source>
</evidence>
<dbReference type="InterPro" id="IPR000719">
    <property type="entry name" value="Prot_kinase_dom"/>
</dbReference>
<evidence type="ECO:0000256" key="14">
    <source>
        <dbReference type="ARBA" id="ARBA00047470"/>
    </source>
</evidence>
<dbReference type="PROSITE" id="PS00479">
    <property type="entry name" value="ZF_DAG_PE_1"/>
    <property type="match status" value="1"/>
</dbReference>
<keyword evidence="7" id="KW-0677">Repeat</keyword>
<evidence type="ECO:0000259" key="17">
    <source>
        <dbReference type="PROSITE" id="PS50011"/>
    </source>
</evidence>
<evidence type="ECO:0000256" key="13">
    <source>
        <dbReference type="ARBA" id="ARBA00047272"/>
    </source>
</evidence>
<dbReference type="Pfam" id="PF00069">
    <property type="entry name" value="Pkinase"/>
    <property type="match status" value="1"/>
</dbReference>
<evidence type="ECO:0000256" key="1">
    <source>
        <dbReference type="ARBA" id="ARBA00005490"/>
    </source>
</evidence>
<organism evidence="20">
    <name type="scientific">Trichuris suis</name>
    <name type="common">pig whipworm</name>
    <dbReference type="NCBI Taxonomy" id="68888"/>
    <lineage>
        <taxon>Eukaryota</taxon>
        <taxon>Metazoa</taxon>
        <taxon>Ecdysozoa</taxon>
        <taxon>Nematoda</taxon>
        <taxon>Enoplea</taxon>
        <taxon>Dorylaimia</taxon>
        <taxon>Trichinellida</taxon>
        <taxon>Trichuridae</taxon>
        <taxon>Trichuris</taxon>
    </lineage>
</organism>
<keyword evidence="8 15" id="KW-0547">Nucleotide-binding</keyword>
<evidence type="ECO:0000256" key="2">
    <source>
        <dbReference type="ARBA" id="ARBA00012429"/>
    </source>
</evidence>
<evidence type="ECO:0000256" key="10">
    <source>
        <dbReference type="ARBA" id="ARBA00022777"/>
    </source>
</evidence>
<dbReference type="PRINTS" id="PR00008">
    <property type="entry name" value="DAGPEDOMAIN"/>
</dbReference>
<dbReference type="InterPro" id="IPR002219">
    <property type="entry name" value="PKC_DAG/PE"/>
</dbReference>
<evidence type="ECO:0000259" key="19">
    <source>
        <dbReference type="PROSITE" id="PS51285"/>
    </source>
</evidence>
<dbReference type="PROSITE" id="PS50081">
    <property type="entry name" value="ZF_DAG_PE_2"/>
    <property type="match status" value="2"/>
</dbReference>
<dbReference type="FunFam" id="3.30.200.20:FF:000080">
    <property type="entry name" value="Protein kinase C"/>
    <property type="match status" value="1"/>
</dbReference>
<keyword evidence="9" id="KW-0863">Zinc-finger</keyword>
<dbReference type="InterPro" id="IPR000961">
    <property type="entry name" value="AGC-kinase_C"/>
</dbReference>
<dbReference type="SMART" id="SM00109">
    <property type="entry name" value="C1"/>
    <property type="match status" value="2"/>
</dbReference>
<dbReference type="InterPro" id="IPR008271">
    <property type="entry name" value="Ser/Thr_kinase_AS"/>
</dbReference>
<dbReference type="FunFam" id="1.10.510.10:FF:000126">
    <property type="entry name" value="Protein kinase C epsilon"/>
    <property type="match status" value="1"/>
</dbReference>
<dbReference type="InterPro" id="IPR046349">
    <property type="entry name" value="C1-like_sf"/>
</dbReference>
<dbReference type="EC" id="2.7.11.13" evidence="2"/>
<dbReference type="PROSITE" id="PS50011">
    <property type="entry name" value="PROTEIN_KINASE_DOM"/>
    <property type="match status" value="1"/>
</dbReference>
<dbReference type="PROSITE" id="PS51285">
    <property type="entry name" value="AGC_KINASE_CTER"/>
    <property type="match status" value="1"/>
</dbReference>
<comment type="catalytic activity">
    <reaction evidence="14">
        <text>L-seryl-[protein] + ATP = O-phospho-L-seryl-[protein] + ADP + H(+)</text>
        <dbReference type="Rhea" id="RHEA:17989"/>
        <dbReference type="Rhea" id="RHEA-COMP:9863"/>
        <dbReference type="Rhea" id="RHEA-COMP:11604"/>
        <dbReference type="ChEBI" id="CHEBI:15378"/>
        <dbReference type="ChEBI" id="CHEBI:29999"/>
        <dbReference type="ChEBI" id="CHEBI:30616"/>
        <dbReference type="ChEBI" id="CHEBI:83421"/>
        <dbReference type="ChEBI" id="CHEBI:456216"/>
        <dbReference type="EC" id="2.7.11.13"/>
    </reaction>
</comment>
<dbReference type="Gene3D" id="3.30.60.20">
    <property type="match status" value="2"/>
</dbReference>
<feature type="region of interest" description="Disordered" evidence="16">
    <location>
        <begin position="637"/>
        <end position="661"/>
    </location>
</feature>
<protein>
    <recommendedName>
        <fullName evidence="2">protein kinase C</fullName>
        <ecNumber evidence="2">2.7.11.13</ecNumber>
    </recommendedName>
</protein>
<dbReference type="Pfam" id="PF00130">
    <property type="entry name" value="C1_1"/>
    <property type="match status" value="2"/>
</dbReference>
<evidence type="ECO:0000256" key="15">
    <source>
        <dbReference type="PROSITE-ProRule" id="PRU10141"/>
    </source>
</evidence>
<feature type="domain" description="Phorbol-ester/DAG-type" evidence="18">
    <location>
        <begin position="59"/>
        <end position="109"/>
    </location>
</feature>
<dbReference type="GO" id="GO:0005524">
    <property type="term" value="F:ATP binding"/>
    <property type="evidence" value="ECO:0007669"/>
    <property type="project" value="UniProtKB-UniRule"/>
</dbReference>
<name>A0A085NMF7_9BILA</name>
<evidence type="ECO:0000259" key="18">
    <source>
        <dbReference type="PROSITE" id="PS50081"/>
    </source>
</evidence>
<dbReference type="PANTHER" id="PTHR24351">
    <property type="entry name" value="RIBOSOMAL PROTEIN S6 KINASE"/>
    <property type="match status" value="1"/>
</dbReference>
<dbReference type="CDD" id="cd20838">
    <property type="entry name" value="C1_nPKC_epsilon-like_rpt2"/>
    <property type="match status" value="1"/>
</dbReference>
<feature type="domain" description="Protein kinase" evidence="17">
    <location>
        <begin position="288"/>
        <end position="548"/>
    </location>
</feature>
<dbReference type="GO" id="GO:0004697">
    <property type="term" value="F:diacylglycerol-dependent serine/threonine kinase activity"/>
    <property type="evidence" value="ECO:0007669"/>
    <property type="project" value="UniProtKB-EC"/>
</dbReference>
<dbReference type="SMART" id="SM00133">
    <property type="entry name" value="S_TK_X"/>
    <property type="match status" value="1"/>
</dbReference>
<gene>
    <name evidence="20" type="ORF">M514_11275</name>
</gene>
<evidence type="ECO:0000256" key="7">
    <source>
        <dbReference type="ARBA" id="ARBA00022737"/>
    </source>
</evidence>
<feature type="region of interest" description="Disordered" evidence="16">
    <location>
        <begin position="873"/>
        <end position="902"/>
    </location>
</feature>
<dbReference type="EMBL" id="KL367486">
    <property type="protein sequence ID" value="KFD70653.1"/>
    <property type="molecule type" value="Genomic_DNA"/>
</dbReference>
<dbReference type="InterPro" id="IPR017892">
    <property type="entry name" value="Pkinase_C"/>
</dbReference>
<dbReference type="SMART" id="SM00220">
    <property type="entry name" value="S_TKc"/>
    <property type="match status" value="1"/>
</dbReference>
<evidence type="ECO:0000256" key="3">
    <source>
        <dbReference type="ARBA" id="ARBA00022527"/>
    </source>
</evidence>
<keyword evidence="3" id="KW-0723">Serine/threonine-protein kinase</keyword>
<keyword evidence="6" id="KW-0479">Metal-binding</keyword>
<keyword evidence="11" id="KW-0862">Zinc</keyword>
<dbReference type="GO" id="GO:0008270">
    <property type="term" value="F:zinc ion binding"/>
    <property type="evidence" value="ECO:0007669"/>
    <property type="project" value="UniProtKB-KW"/>
</dbReference>
<dbReference type="PROSITE" id="PS00107">
    <property type="entry name" value="PROTEIN_KINASE_ATP"/>
    <property type="match status" value="1"/>
</dbReference>
<evidence type="ECO:0000256" key="9">
    <source>
        <dbReference type="ARBA" id="ARBA00022771"/>
    </source>
</evidence>
<dbReference type="FunFam" id="3.30.60.20:FF:000003">
    <property type="entry name" value="Protein kinase C delta"/>
    <property type="match status" value="1"/>
</dbReference>
<feature type="domain" description="AGC-kinase C-terminal" evidence="19">
    <location>
        <begin position="549"/>
        <end position="620"/>
    </location>
</feature>
<evidence type="ECO:0000256" key="11">
    <source>
        <dbReference type="ARBA" id="ARBA00022833"/>
    </source>
</evidence>
<dbReference type="Proteomes" id="UP000030758">
    <property type="component" value="Unassembled WGS sequence"/>
</dbReference>
<proteinExistence type="inferred from homology"/>
<accession>A0A085NMF7</accession>
<evidence type="ECO:0000256" key="16">
    <source>
        <dbReference type="SAM" id="MobiDB-lite"/>
    </source>
</evidence>
<comment type="catalytic activity">
    <reaction evidence="13">
        <text>L-threonyl-[protein] + ATP = O-phospho-L-threonyl-[protein] + ADP + H(+)</text>
        <dbReference type="Rhea" id="RHEA:46608"/>
        <dbReference type="Rhea" id="RHEA-COMP:11060"/>
        <dbReference type="Rhea" id="RHEA-COMP:11605"/>
        <dbReference type="ChEBI" id="CHEBI:15378"/>
        <dbReference type="ChEBI" id="CHEBI:30013"/>
        <dbReference type="ChEBI" id="CHEBI:30616"/>
        <dbReference type="ChEBI" id="CHEBI:61977"/>
        <dbReference type="ChEBI" id="CHEBI:456216"/>
        <dbReference type="EC" id="2.7.11.13"/>
    </reaction>
</comment>
<keyword evidence="12 15" id="KW-0067">ATP-binding</keyword>
<dbReference type="AlphaFoldDB" id="A0A085NMF7"/>
<dbReference type="Gene3D" id="3.30.200.20">
    <property type="entry name" value="Phosphorylase Kinase, domain 1"/>
    <property type="match status" value="1"/>
</dbReference>
<keyword evidence="5" id="KW-0808">Transferase</keyword>
<evidence type="ECO:0000256" key="6">
    <source>
        <dbReference type="ARBA" id="ARBA00022723"/>
    </source>
</evidence>
<dbReference type="PROSITE" id="PS00108">
    <property type="entry name" value="PROTEIN_KINASE_ST"/>
    <property type="match status" value="1"/>
</dbReference>